<organism evidence="2 3">
    <name type="scientific">Kitasatospora putterlickiae</name>
    <dbReference type="NCBI Taxonomy" id="221725"/>
    <lineage>
        <taxon>Bacteria</taxon>
        <taxon>Bacillati</taxon>
        <taxon>Actinomycetota</taxon>
        <taxon>Actinomycetes</taxon>
        <taxon>Kitasatosporales</taxon>
        <taxon>Streptomycetaceae</taxon>
        <taxon>Kitasatospora</taxon>
    </lineage>
</organism>
<dbReference type="Pfam" id="PF21274">
    <property type="entry name" value="Rng_hyd_C"/>
    <property type="match status" value="1"/>
</dbReference>
<reference evidence="2 3" key="1">
    <citation type="journal article" date="2019" name="Int. J. Syst. Evol. Microbiol.">
        <title>The Global Catalogue of Microorganisms (GCM) 10K type strain sequencing project: providing services to taxonomists for standard genome sequencing and annotation.</title>
        <authorList>
            <consortium name="The Broad Institute Genomics Platform"/>
            <consortium name="The Broad Institute Genome Sequencing Center for Infectious Disease"/>
            <person name="Wu L."/>
            <person name="Ma J."/>
        </authorList>
    </citation>
    <scope>NUCLEOTIDE SEQUENCE [LARGE SCALE GENOMIC DNA]</scope>
    <source>
        <strain evidence="2 3">JCM 12393</strain>
    </source>
</reference>
<dbReference type="EMBL" id="BAAAKJ010000186">
    <property type="protein sequence ID" value="GAA1397172.1"/>
    <property type="molecule type" value="Genomic_DNA"/>
</dbReference>
<protein>
    <submittedName>
        <fullName evidence="2">Uncharacterized protein</fullName>
    </submittedName>
</protein>
<accession>A0ABN1Y5Y6</accession>
<evidence type="ECO:0000256" key="1">
    <source>
        <dbReference type="SAM" id="MobiDB-lite"/>
    </source>
</evidence>
<proteinExistence type="predicted"/>
<evidence type="ECO:0000313" key="3">
    <source>
        <dbReference type="Proteomes" id="UP001499863"/>
    </source>
</evidence>
<feature type="region of interest" description="Disordered" evidence="1">
    <location>
        <begin position="12"/>
        <end position="66"/>
    </location>
</feature>
<evidence type="ECO:0000313" key="2">
    <source>
        <dbReference type="EMBL" id="GAA1397172.1"/>
    </source>
</evidence>
<gene>
    <name evidence="2" type="ORF">GCM10009639_34190</name>
</gene>
<dbReference type="Gene3D" id="3.40.30.120">
    <property type="match status" value="1"/>
</dbReference>
<comment type="caution">
    <text evidence="2">The sequence shown here is derived from an EMBL/GenBank/DDBJ whole genome shotgun (WGS) entry which is preliminary data.</text>
</comment>
<keyword evidence="3" id="KW-1185">Reference proteome</keyword>
<name>A0ABN1Y5Y6_9ACTN</name>
<sequence length="144" mass="15214">MLEISTRLHRAGGVRAGALRRGPRTEQLGLGYEDGPLTVEARPGPPEGAPRAGERAPDAPLDGADGAGGRRLFELFRGPHVTVLAIGRALPPLPAGVRGHRVDGGVAERTYGRGLFVVRPDGYLGLATHDPADLPEYLARFGLR</sequence>
<dbReference type="Proteomes" id="UP001499863">
    <property type="component" value="Unassembled WGS sequence"/>
</dbReference>